<comment type="caution">
    <text evidence="7">The sequence shown here is derived from an EMBL/GenBank/DDBJ whole genome shotgun (WGS) entry which is preliminary data.</text>
</comment>
<feature type="transmembrane region" description="Helical" evidence="5">
    <location>
        <begin position="35"/>
        <end position="55"/>
    </location>
</feature>
<evidence type="ECO:0000256" key="3">
    <source>
        <dbReference type="ARBA" id="ARBA00022989"/>
    </source>
</evidence>
<feature type="transmembrane region" description="Helical" evidence="5">
    <location>
        <begin position="92"/>
        <end position="112"/>
    </location>
</feature>
<keyword evidence="8" id="KW-1185">Reference proteome</keyword>
<dbReference type="AlphaFoldDB" id="X6NXG5"/>
<dbReference type="PROSITE" id="PS50801">
    <property type="entry name" value="STAS"/>
    <property type="match status" value="1"/>
</dbReference>
<evidence type="ECO:0000256" key="1">
    <source>
        <dbReference type="ARBA" id="ARBA00004141"/>
    </source>
</evidence>
<comment type="subcellular location">
    <subcellularLocation>
        <location evidence="1">Membrane</location>
        <topology evidence="1">Multi-pass membrane protein</topology>
    </subcellularLocation>
</comment>
<evidence type="ECO:0000313" key="8">
    <source>
        <dbReference type="Proteomes" id="UP000023152"/>
    </source>
</evidence>
<feature type="transmembrane region" description="Helical" evidence="5">
    <location>
        <begin position="127"/>
        <end position="157"/>
    </location>
</feature>
<evidence type="ECO:0000313" key="7">
    <source>
        <dbReference type="EMBL" id="ETO30696.1"/>
    </source>
</evidence>
<keyword evidence="4 5" id="KW-0472">Membrane</keyword>
<dbReference type="OMA" id="VETFRMP"/>
<dbReference type="Gene3D" id="3.30.750.24">
    <property type="entry name" value="STAS domain"/>
    <property type="match status" value="1"/>
</dbReference>
<keyword evidence="3 5" id="KW-1133">Transmembrane helix</keyword>
<sequence>MHFFNKKKKKKVAANYALKHEYDLIPTREMYAHGIINLIGSLFGIFPAGGVFTHAPLADQAGAKTLVFNWICAAVVISVMILISGCPNLLYWLPRSVLAGIVWNACVGMFPYEKIKEIFSIDTKDSYIVAVTLLCTTLWGIFEGIEVGFALSIVFLVQRSSKPHCAIVGRIAHTTMYGSITSWPNAITTPGIVVFRFDGALYFGNVNYFKRAIQVVVERHRRSAKQLYFLILDCSAINDMDSSGVLALDNAHKHLDQNNVALILTDVKYPVMKLIKRSHLLKLIGIDRIFHNVFQAHMYILARLKFINGENLLEDKLYDYIDEKGFNRIQLKKYLIFSMCNFDNTFF</sequence>
<dbReference type="CDD" id="cd07042">
    <property type="entry name" value="STAS_SulP_like_sulfate_transporter"/>
    <property type="match status" value="1"/>
</dbReference>
<organism evidence="7 8">
    <name type="scientific">Reticulomyxa filosa</name>
    <dbReference type="NCBI Taxonomy" id="46433"/>
    <lineage>
        <taxon>Eukaryota</taxon>
        <taxon>Sar</taxon>
        <taxon>Rhizaria</taxon>
        <taxon>Retaria</taxon>
        <taxon>Foraminifera</taxon>
        <taxon>Monothalamids</taxon>
        <taxon>Reticulomyxidae</taxon>
        <taxon>Reticulomyxa</taxon>
    </lineage>
</organism>
<dbReference type="SUPFAM" id="SSF52091">
    <property type="entry name" value="SpoIIaa-like"/>
    <property type="match status" value="1"/>
</dbReference>
<dbReference type="InterPro" id="IPR002645">
    <property type="entry name" value="STAS_dom"/>
</dbReference>
<reference evidence="7 8" key="1">
    <citation type="journal article" date="2013" name="Curr. Biol.">
        <title>The Genome of the Foraminiferan Reticulomyxa filosa.</title>
        <authorList>
            <person name="Glockner G."/>
            <person name="Hulsmann N."/>
            <person name="Schleicher M."/>
            <person name="Noegel A.A."/>
            <person name="Eichinger L."/>
            <person name="Gallinger C."/>
            <person name="Pawlowski J."/>
            <person name="Sierra R."/>
            <person name="Euteneuer U."/>
            <person name="Pillet L."/>
            <person name="Moustafa A."/>
            <person name="Platzer M."/>
            <person name="Groth M."/>
            <person name="Szafranski K."/>
            <person name="Schliwa M."/>
        </authorList>
    </citation>
    <scope>NUCLEOTIDE SEQUENCE [LARGE SCALE GENOMIC DNA]</scope>
</reference>
<dbReference type="Pfam" id="PF00916">
    <property type="entry name" value="Sulfate_transp"/>
    <property type="match status" value="1"/>
</dbReference>
<evidence type="ECO:0000259" key="6">
    <source>
        <dbReference type="PROSITE" id="PS50801"/>
    </source>
</evidence>
<accession>X6NXG5</accession>
<evidence type="ECO:0000256" key="4">
    <source>
        <dbReference type="ARBA" id="ARBA00023136"/>
    </source>
</evidence>
<dbReference type="PANTHER" id="PTHR11814">
    <property type="entry name" value="SULFATE TRANSPORTER"/>
    <property type="match status" value="1"/>
</dbReference>
<protein>
    <submittedName>
        <fullName evidence="7">Sulfate transporter</fullName>
    </submittedName>
</protein>
<evidence type="ECO:0000256" key="5">
    <source>
        <dbReference type="SAM" id="Phobius"/>
    </source>
</evidence>
<feature type="transmembrane region" description="Helical" evidence="5">
    <location>
        <begin position="67"/>
        <end position="85"/>
    </location>
</feature>
<evidence type="ECO:0000256" key="2">
    <source>
        <dbReference type="ARBA" id="ARBA00022692"/>
    </source>
</evidence>
<dbReference type="OrthoDB" id="288203at2759"/>
<dbReference type="GO" id="GO:0055085">
    <property type="term" value="P:transmembrane transport"/>
    <property type="evidence" value="ECO:0007669"/>
    <property type="project" value="InterPro"/>
</dbReference>
<dbReference type="Pfam" id="PF01740">
    <property type="entry name" value="STAS"/>
    <property type="match status" value="1"/>
</dbReference>
<keyword evidence="2 5" id="KW-0812">Transmembrane</keyword>
<dbReference type="Proteomes" id="UP000023152">
    <property type="component" value="Unassembled WGS sequence"/>
</dbReference>
<name>X6NXG5_RETFI</name>
<dbReference type="InterPro" id="IPR001902">
    <property type="entry name" value="SLC26A/SulP_fam"/>
</dbReference>
<dbReference type="GO" id="GO:0016020">
    <property type="term" value="C:membrane"/>
    <property type="evidence" value="ECO:0007669"/>
    <property type="project" value="UniProtKB-SubCell"/>
</dbReference>
<gene>
    <name evidence="7" type="ORF">RFI_06424</name>
</gene>
<dbReference type="EMBL" id="ASPP01005357">
    <property type="protein sequence ID" value="ETO30696.1"/>
    <property type="molecule type" value="Genomic_DNA"/>
</dbReference>
<dbReference type="InterPro" id="IPR011547">
    <property type="entry name" value="SLC26A/SulP_dom"/>
</dbReference>
<dbReference type="InterPro" id="IPR036513">
    <property type="entry name" value="STAS_dom_sf"/>
</dbReference>
<feature type="domain" description="STAS" evidence="6">
    <location>
        <begin position="182"/>
        <end position="300"/>
    </location>
</feature>
<proteinExistence type="predicted"/>